<evidence type="ECO:0000313" key="5">
    <source>
        <dbReference type="EMBL" id="OEF11943.1"/>
    </source>
</evidence>
<keyword evidence="3" id="KW-0812">Transmembrane</keyword>
<comment type="caution">
    <text evidence="5">The sequence shown here is derived from an EMBL/GenBank/DDBJ whole genome shotgun (WGS) entry which is preliminary data.</text>
</comment>
<feature type="transmembrane region" description="Helical" evidence="3">
    <location>
        <begin position="260"/>
        <end position="283"/>
    </location>
</feature>
<comment type="catalytic activity">
    <reaction evidence="2">
        <text>2 GTP = 3',3'-c-di-GMP + 2 diphosphate</text>
        <dbReference type="Rhea" id="RHEA:24898"/>
        <dbReference type="ChEBI" id="CHEBI:33019"/>
        <dbReference type="ChEBI" id="CHEBI:37565"/>
        <dbReference type="ChEBI" id="CHEBI:58805"/>
        <dbReference type="EC" id="2.7.7.65"/>
    </reaction>
</comment>
<dbReference type="InterPro" id="IPR043128">
    <property type="entry name" value="Rev_trsase/Diguanyl_cyclase"/>
</dbReference>
<dbReference type="Proteomes" id="UP000095059">
    <property type="component" value="Unassembled WGS sequence"/>
</dbReference>
<sequence length="444" mass="51764">MNKINLFKFHKLGSFSIVFLGVFVSLLYYNVLSVPILEKKINIKYQELVDITKRFHGYYINANEINLNEGIHEINNVGIIVNKTGTVKVLSPAITLLYQRLSEVINNKYLWTIAVIEKLHDENTGNSYFKPLRESYIQFNDKTLHDSLLLDRIVKVENLEEKYVGFHDDDIKITGAYKEQGTNEEIHSIIYPIYLNTKLASVIIIDIKEGWNNCLISQFDNQKWIFFNNGSGVDWLTFKLKLPYTSNDIYHQVSIDVNEVFVVSLCITVGIYLIAFFLYAFYLKVELNRCCDKMTMFYRRDFYETKLEQVEHAHILMIDIDHFKRVNDNYGHDIGDNVIKAVAQRLRDNIRAKDITVRWGGEEFIIIFPYMHPTDFANKAEKLRLCIETEDIETMYITISLGGVEQKESESAIDAIQRADVALYESKHLGRNRVTIHKNEYGEE</sequence>
<dbReference type="EMBL" id="AJYJ02000098">
    <property type="protein sequence ID" value="OEF11943.1"/>
    <property type="molecule type" value="Genomic_DNA"/>
</dbReference>
<evidence type="ECO:0000256" key="2">
    <source>
        <dbReference type="ARBA" id="ARBA00034247"/>
    </source>
</evidence>
<keyword evidence="3" id="KW-1133">Transmembrane helix</keyword>
<feature type="transmembrane region" description="Helical" evidence="3">
    <location>
        <begin position="12"/>
        <end position="31"/>
    </location>
</feature>
<name>A0ABX3ATS9_ALILO</name>
<dbReference type="EC" id="2.7.7.65" evidence="1"/>
<evidence type="ECO:0000259" key="4">
    <source>
        <dbReference type="PROSITE" id="PS50887"/>
    </source>
</evidence>
<evidence type="ECO:0000313" key="6">
    <source>
        <dbReference type="Proteomes" id="UP000095059"/>
    </source>
</evidence>
<evidence type="ECO:0000256" key="3">
    <source>
        <dbReference type="SAM" id="Phobius"/>
    </source>
</evidence>
<keyword evidence="3" id="KW-0472">Membrane</keyword>
<dbReference type="InterPro" id="IPR050469">
    <property type="entry name" value="Diguanylate_Cyclase"/>
</dbReference>
<reference evidence="5 6" key="1">
    <citation type="journal article" date="2012" name="Science">
        <title>Ecological populations of bacteria act as socially cohesive units of antibiotic production and resistance.</title>
        <authorList>
            <person name="Cordero O.X."/>
            <person name="Wildschutte H."/>
            <person name="Kirkup B."/>
            <person name="Proehl S."/>
            <person name="Ngo L."/>
            <person name="Hussain F."/>
            <person name="Le Roux F."/>
            <person name="Mincer T."/>
            <person name="Polz M.F."/>
        </authorList>
    </citation>
    <scope>NUCLEOTIDE SEQUENCE [LARGE SCALE GENOMIC DNA]</scope>
    <source>
        <strain evidence="5 6">5S-186</strain>
    </source>
</reference>
<dbReference type="SUPFAM" id="SSF55073">
    <property type="entry name" value="Nucleotide cyclase"/>
    <property type="match status" value="1"/>
</dbReference>
<protein>
    <recommendedName>
        <fullName evidence="1">diguanylate cyclase</fullName>
        <ecNumber evidence="1">2.7.7.65</ecNumber>
    </recommendedName>
</protein>
<proteinExistence type="predicted"/>
<evidence type="ECO:0000256" key="1">
    <source>
        <dbReference type="ARBA" id="ARBA00012528"/>
    </source>
</evidence>
<dbReference type="CDD" id="cd01949">
    <property type="entry name" value="GGDEF"/>
    <property type="match status" value="1"/>
</dbReference>
<accession>A0ABX3ATS9</accession>
<gene>
    <name evidence="5" type="ORF">A1Q5_10405</name>
</gene>
<dbReference type="Gene3D" id="3.30.70.270">
    <property type="match status" value="1"/>
</dbReference>
<dbReference type="PANTHER" id="PTHR45138:SF9">
    <property type="entry name" value="DIGUANYLATE CYCLASE DGCM-RELATED"/>
    <property type="match status" value="1"/>
</dbReference>
<dbReference type="NCBIfam" id="TIGR00254">
    <property type="entry name" value="GGDEF"/>
    <property type="match status" value="1"/>
</dbReference>
<dbReference type="PANTHER" id="PTHR45138">
    <property type="entry name" value="REGULATORY COMPONENTS OF SENSORY TRANSDUCTION SYSTEM"/>
    <property type="match status" value="1"/>
</dbReference>
<keyword evidence="6" id="KW-1185">Reference proteome</keyword>
<feature type="domain" description="GGDEF" evidence="4">
    <location>
        <begin position="311"/>
        <end position="439"/>
    </location>
</feature>
<dbReference type="InterPro" id="IPR000160">
    <property type="entry name" value="GGDEF_dom"/>
</dbReference>
<dbReference type="InterPro" id="IPR029787">
    <property type="entry name" value="Nucleotide_cyclase"/>
</dbReference>
<organism evidence="5 6">
    <name type="scientific">Aliivibrio logei 5S-186</name>
    <dbReference type="NCBI Taxonomy" id="626086"/>
    <lineage>
        <taxon>Bacteria</taxon>
        <taxon>Pseudomonadati</taxon>
        <taxon>Pseudomonadota</taxon>
        <taxon>Gammaproteobacteria</taxon>
        <taxon>Vibrionales</taxon>
        <taxon>Vibrionaceae</taxon>
        <taxon>Aliivibrio</taxon>
    </lineage>
</organism>
<dbReference type="RefSeq" id="WP_017021713.1">
    <property type="nucleotide sequence ID" value="NZ_AJYJ02000098.1"/>
</dbReference>
<dbReference type="SMART" id="SM00267">
    <property type="entry name" value="GGDEF"/>
    <property type="match status" value="1"/>
</dbReference>
<dbReference type="Pfam" id="PF00990">
    <property type="entry name" value="GGDEF"/>
    <property type="match status" value="1"/>
</dbReference>
<dbReference type="PROSITE" id="PS50887">
    <property type="entry name" value="GGDEF"/>
    <property type="match status" value="1"/>
</dbReference>